<dbReference type="AlphaFoldDB" id="A0A1H9VBL5"/>
<dbReference type="EMBL" id="FOGT01000010">
    <property type="protein sequence ID" value="SES18637.1"/>
    <property type="molecule type" value="Genomic_DNA"/>
</dbReference>
<reference evidence="2" key="1">
    <citation type="submission" date="2016-10" db="EMBL/GenBank/DDBJ databases">
        <authorList>
            <person name="Varghese N."/>
            <person name="Submissions S."/>
        </authorList>
    </citation>
    <scope>NUCLEOTIDE SEQUENCE [LARGE SCALE GENOMIC DNA]</scope>
    <source>
        <strain evidence="2">S9</strain>
    </source>
</reference>
<sequence length="99" mass="11275">MINGIPGLPIFFGYIGENEDAYAKLYEAQYEMFVNGDYVGDHTLYAEKEEATDIADFLEAQGFSHIEIDVEGDHILINCQTEKDAERVEEAVKVFLHNR</sequence>
<dbReference type="OrthoDB" id="2934253at2"/>
<keyword evidence="2" id="KW-1185">Reference proteome</keyword>
<dbReference type="Proteomes" id="UP000198571">
    <property type="component" value="Unassembled WGS sequence"/>
</dbReference>
<evidence type="ECO:0000313" key="1">
    <source>
        <dbReference type="EMBL" id="SES18637.1"/>
    </source>
</evidence>
<protein>
    <submittedName>
        <fullName evidence="1">Uncharacterized protein</fullName>
    </submittedName>
</protein>
<organism evidence="1 2">
    <name type="scientific">Salipaludibacillus aurantiacus</name>
    <dbReference type="NCBI Taxonomy" id="1601833"/>
    <lineage>
        <taxon>Bacteria</taxon>
        <taxon>Bacillati</taxon>
        <taxon>Bacillota</taxon>
        <taxon>Bacilli</taxon>
        <taxon>Bacillales</taxon>
        <taxon>Bacillaceae</taxon>
    </lineage>
</organism>
<evidence type="ECO:0000313" key="2">
    <source>
        <dbReference type="Proteomes" id="UP000198571"/>
    </source>
</evidence>
<name>A0A1H9VBL5_9BACI</name>
<gene>
    <name evidence="1" type="ORF">SAMN05518684_11034</name>
</gene>
<dbReference type="RefSeq" id="WP_093052888.1">
    <property type="nucleotide sequence ID" value="NZ_FOGT01000010.1"/>
</dbReference>
<proteinExistence type="predicted"/>
<accession>A0A1H9VBL5</accession>